<organism evidence="7 8">
    <name type="scientific">Gracilibacillus halophilus YIM-C55.5</name>
    <dbReference type="NCBI Taxonomy" id="1308866"/>
    <lineage>
        <taxon>Bacteria</taxon>
        <taxon>Bacillati</taxon>
        <taxon>Bacillota</taxon>
        <taxon>Bacilli</taxon>
        <taxon>Bacillales</taxon>
        <taxon>Bacillaceae</taxon>
        <taxon>Gracilibacillus</taxon>
    </lineage>
</organism>
<dbReference type="Proteomes" id="UP000012283">
    <property type="component" value="Unassembled WGS sequence"/>
</dbReference>
<evidence type="ECO:0000256" key="4">
    <source>
        <dbReference type="PROSITE-ProRule" id="PRU10040"/>
    </source>
</evidence>
<dbReference type="InterPro" id="IPR011050">
    <property type="entry name" value="Pectin_lyase_fold/virulence"/>
</dbReference>
<dbReference type="InterPro" id="IPR033131">
    <property type="entry name" value="Pectinesterase_Asp_AS"/>
</dbReference>
<dbReference type="UniPathway" id="UPA00545">
    <property type="reaction ID" value="UER00823"/>
</dbReference>
<comment type="catalytic activity">
    <reaction evidence="5">
        <text>[(1-&gt;4)-alpha-D-galacturonosyl methyl ester](n) + n H2O = [(1-&gt;4)-alpha-D-galacturonosyl](n) + n methanol + n H(+)</text>
        <dbReference type="Rhea" id="RHEA:22380"/>
        <dbReference type="Rhea" id="RHEA-COMP:14570"/>
        <dbReference type="Rhea" id="RHEA-COMP:14573"/>
        <dbReference type="ChEBI" id="CHEBI:15377"/>
        <dbReference type="ChEBI" id="CHEBI:15378"/>
        <dbReference type="ChEBI" id="CHEBI:17790"/>
        <dbReference type="ChEBI" id="CHEBI:140522"/>
        <dbReference type="ChEBI" id="CHEBI:140523"/>
        <dbReference type="EC" id="3.1.1.11"/>
    </reaction>
</comment>
<comment type="similarity">
    <text evidence="1">Belongs to the pectinesterase family.</text>
</comment>
<evidence type="ECO:0000256" key="5">
    <source>
        <dbReference type="RuleBase" id="RU000589"/>
    </source>
</evidence>
<keyword evidence="3 5" id="KW-0063">Aspartyl esterase</keyword>
<evidence type="ECO:0000313" key="8">
    <source>
        <dbReference type="Proteomes" id="UP000012283"/>
    </source>
</evidence>
<dbReference type="InterPro" id="IPR000070">
    <property type="entry name" value="Pectinesterase_cat"/>
</dbReference>
<protein>
    <recommendedName>
        <fullName evidence="5">Pectinesterase</fullName>
        <ecNumber evidence="5">3.1.1.11</ecNumber>
    </recommendedName>
</protein>
<dbReference type="PROSITE" id="PS00503">
    <property type="entry name" value="PECTINESTERASE_2"/>
    <property type="match status" value="1"/>
</dbReference>
<dbReference type="SUPFAM" id="SSF51126">
    <property type="entry name" value="Pectin lyase-like"/>
    <property type="match status" value="1"/>
</dbReference>
<comment type="pathway">
    <text evidence="5">Glycan metabolism; pectin degradation; 2-dehydro-3-deoxy-D-gluconate from pectin: step 1/5.</text>
</comment>
<dbReference type="GO" id="GO:0042545">
    <property type="term" value="P:cell wall modification"/>
    <property type="evidence" value="ECO:0007669"/>
    <property type="project" value="UniProtKB-UniRule"/>
</dbReference>
<evidence type="ECO:0000256" key="3">
    <source>
        <dbReference type="ARBA" id="ARBA00023085"/>
    </source>
</evidence>
<dbReference type="EMBL" id="APML01000023">
    <property type="protein sequence ID" value="ENH97085.1"/>
    <property type="molecule type" value="Genomic_DNA"/>
</dbReference>
<name>N4WRT1_9BACI</name>
<dbReference type="AlphaFoldDB" id="N4WRT1"/>
<dbReference type="InterPro" id="IPR012334">
    <property type="entry name" value="Pectin_lyas_fold"/>
</dbReference>
<comment type="caution">
    <text evidence="7">The sequence shown here is derived from an EMBL/GenBank/DDBJ whole genome shotgun (WGS) entry which is preliminary data.</text>
</comment>
<dbReference type="GO" id="GO:0030599">
    <property type="term" value="F:pectinesterase activity"/>
    <property type="evidence" value="ECO:0007669"/>
    <property type="project" value="UniProtKB-UniRule"/>
</dbReference>
<sequence length="329" mass="37103">MKGHTLDSETRYDGIVDHKSLDQTLDVDVFSSIQQAIDHLGSNSVILVKKGRYDEKIMVDYPDVTIIGEDRDQTVITHNTASGTMKADGTKYGTFDSASVIINKQGFTAINLTFQNHFDYLQEYQKSDDHPTKIDGLQAVSFRTAGESNQTVLKNCRFSSYQDTLLLDKGTHFLDRCVIEGAVDFIFGAGQAFFDHCDIISLDRFEQNTNGFVTAASTSVYTAYGFLFYRCHIKKQSNKMGDRTVYLGRPWHPGGDPEAQASVLFYECFLDHHIKDEGWTVMKGFSPMTARLFEYKNKGPGTADHVNRRELTQAEAECVYNVLEEKCKP</sequence>
<keyword evidence="2 5" id="KW-0378">Hydrolase</keyword>
<keyword evidence="8" id="KW-1185">Reference proteome</keyword>
<evidence type="ECO:0000259" key="6">
    <source>
        <dbReference type="Pfam" id="PF01095"/>
    </source>
</evidence>
<dbReference type="GO" id="GO:0009279">
    <property type="term" value="C:cell outer membrane"/>
    <property type="evidence" value="ECO:0007669"/>
    <property type="project" value="TreeGrafter"/>
</dbReference>
<dbReference type="PANTHER" id="PTHR31321:SF57">
    <property type="entry name" value="PECTINESTERASE 53-RELATED"/>
    <property type="match status" value="1"/>
</dbReference>
<feature type="active site" evidence="4">
    <location>
        <position position="184"/>
    </location>
</feature>
<dbReference type="GO" id="GO:0045490">
    <property type="term" value="P:pectin catabolic process"/>
    <property type="evidence" value="ECO:0007669"/>
    <property type="project" value="UniProtKB-UniRule"/>
</dbReference>
<evidence type="ECO:0000313" key="7">
    <source>
        <dbReference type="EMBL" id="ENH97085.1"/>
    </source>
</evidence>
<dbReference type="eggNOG" id="COG4677">
    <property type="taxonomic scope" value="Bacteria"/>
</dbReference>
<dbReference type="EC" id="3.1.1.11" evidence="5"/>
<dbReference type="RefSeq" id="WP_003467408.1">
    <property type="nucleotide sequence ID" value="NZ_APML01000023.1"/>
</dbReference>
<evidence type="ECO:0000256" key="2">
    <source>
        <dbReference type="ARBA" id="ARBA00022801"/>
    </source>
</evidence>
<reference evidence="7 8" key="1">
    <citation type="submission" date="2013-03" db="EMBL/GenBank/DDBJ databases">
        <title>Draft genome sequence of Gracibacillus halophilus YIM-C55.5, a moderately halophilic and thermophilic organism from the Xiaochaidamu salt lake.</title>
        <authorList>
            <person name="Sugumar T."/>
            <person name="Polireddy D.R."/>
            <person name="Antony A."/>
            <person name="Madhava Y.R."/>
            <person name="Sivakumar N."/>
        </authorList>
    </citation>
    <scope>NUCLEOTIDE SEQUENCE [LARGE SCALE GENOMIC DNA]</scope>
    <source>
        <strain evidence="7 8">YIM-C55.5</strain>
    </source>
</reference>
<proteinExistence type="inferred from homology"/>
<evidence type="ECO:0000256" key="1">
    <source>
        <dbReference type="ARBA" id="ARBA00008891"/>
    </source>
</evidence>
<feature type="domain" description="Pectinesterase catalytic" evidence="6">
    <location>
        <begin position="31"/>
        <end position="303"/>
    </location>
</feature>
<dbReference type="Gene3D" id="2.160.20.10">
    <property type="entry name" value="Single-stranded right-handed beta-helix, Pectin lyase-like"/>
    <property type="match status" value="1"/>
</dbReference>
<dbReference type="PATRIC" id="fig|1308866.3.peg.1483"/>
<gene>
    <name evidence="7" type="ORF">J416_07347</name>
</gene>
<dbReference type="PANTHER" id="PTHR31321">
    <property type="entry name" value="ACYL-COA THIOESTER HYDROLASE YBHC-RELATED"/>
    <property type="match status" value="1"/>
</dbReference>
<dbReference type="Pfam" id="PF01095">
    <property type="entry name" value="Pectinesterase"/>
    <property type="match status" value="1"/>
</dbReference>
<accession>N4WRT1</accession>
<dbReference type="STRING" id="1308866.J416_07347"/>